<dbReference type="OrthoDB" id="10528975at2759"/>
<sequence>MESQASEQSNIHAAAAAPLTSAASPASHVPDGYYINKKGKMTKKNRPAKERQEYGLPQVLMSEAELKAVRPGAQLKTFANHPGKARRIRLSLREVNALNTYRGQNGGREVDVGAGNGKLVGAAQRKKASQHYEKTLGDRVAKKRKMMKQKRERKQRQMGKWGLGQPSA</sequence>
<feature type="region of interest" description="Disordered" evidence="1">
    <location>
        <begin position="1"/>
        <end position="53"/>
    </location>
</feature>
<organism evidence="2 3">
    <name type="scientific">Mollisia scopiformis</name>
    <name type="common">Conifer needle endophyte fungus</name>
    <name type="synonym">Phialocephala scopiformis</name>
    <dbReference type="NCBI Taxonomy" id="149040"/>
    <lineage>
        <taxon>Eukaryota</taxon>
        <taxon>Fungi</taxon>
        <taxon>Dikarya</taxon>
        <taxon>Ascomycota</taxon>
        <taxon>Pezizomycotina</taxon>
        <taxon>Leotiomycetes</taxon>
        <taxon>Helotiales</taxon>
        <taxon>Mollisiaceae</taxon>
        <taxon>Mollisia</taxon>
    </lineage>
</organism>
<feature type="region of interest" description="Disordered" evidence="1">
    <location>
        <begin position="124"/>
        <end position="168"/>
    </location>
</feature>
<feature type="compositionally biased region" description="Basic and acidic residues" evidence="1">
    <location>
        <begin position="130"/>
        <end position="140"/>
    </location>
</feature>
<feature type="compositionally biased region" description="Basic residues" evidence="1">
    <location>
        <begin position="37"/>
        <end position="46"/>
    </location>
</feature>
<gene>
    <name evidence="2" type="ORF">LY89DRAFT_672292</name>
</gene>
<evidence type="ECO:0000313" key="3">
    <source>
        <dbReference type="Proteomes" id="UP000070700"/>
    </source>
</evidence>
<name>A0A194X1G4_MOLSC</name>
<feature type="compositionally biased region" description="Polar residues" evidence="1">
    <location>
        <begin position="1"/>
        <end position="11"/>
    </location>
</feature>
<dbReference type="InParanoid" id="A0A194X1G4"/>
<dbReference type="AlphaFoldDB" id="A0A194X1G4"/>
<dbReference type="GeneID" id="28823005"/>
<dbReference type="KEGG" id="psco:LY89DRAFT_672292"/>
<dbReference type="Proteomes" id="UP000070700">
    <property type="component" value="Unassembled WGS sequence"/>
</dbReference>
<protein>
    <submittedName>
        <fullName evidence="2">Uncharacterized protein</fullName>
    </submittedName>
</protein>
<reference evidence="2 3" key="1">
    <citation type="submission" date="2015-10" db="EMBL/GenBank/DDBJ databases">
        <title>Full genome of DAOMC 229536 Phialocephala scopiformis, a fungal endophyte of spruce producing the potent anti-insectan compound rugulosin.</title>
        <authorList>
            <consortium name="DOE Joint Genome Institute"/>
            <person name="Walker A.K."/>
            <person name="Frasz S.L."/>
            <person name="Seifert K.A."/>
            <person name="Miller J.D."/>
            <person name="Mondo S.J."/>
            <person name="Labutti K."/>
            <person name="Lipzen A."/>
            <person name="Dockter R."/>
            <person name="Kennedy M."/>
            <person name="Grigoriev I.V."/>
            <person name="Spatafora J.W."/>
        </authorList>
    </citation>
    <scope>NUCLEOTIDE SEQUENCE [LARGE SCALE GENOMIC DNA]</scope>
    <source>
        <strain evidence="2 3">CBS 120377</strain>
    </source>
</reference>
<dbReference type="EMBL" id="KQ947421">
    <property type="protein sequence ID" value="KUJ14028.1"/>
    <property type="molecule type" value="Genomic_DNA"/>
</dbReference>
<proteinExistence type="predicted"/>
<keyword evidence="3" id="KW-1185">Reference proteome</keyword>
<evidence type="ECO:0000313" key="2">
    <source>
        <dbReference type="EMBL" id="KUJ14028.1"/>
    </source>
</evidence>
<evidence type="ECO:0000256" key="1">
    <source>
        <dbReference type="SAM" id="MobiDB-lite"/>
    </source>
</evidence>
<dbReference type="RefSeq" id="XP_018068383.1">
    <property type="nucleotide sequence ID" value="XM_018213279.1"/>
</dbReference>
<feature type="compositionally biased region" description="Basic residues" evidence="1">
    <location>
        <begin position="141"/>
        <end position="157"/>
    </location>
</feature>
<feature type="compositionally biased region" description="Low complexity" evidence="1">
    <location>
        <begin position="13"/>
        <end position="27"/>
    </location>
</feature>
<accession>A0A194X1G4</accession>